<evidence type="ECO:0000313" key="2">
    <source>
        <dbReference type="Proteomes" id="UP000501849"/>
    </source>
</evidence>
<name>A0A6H0S4M0_9MYCO</name>
<dbReference type="RefSeq" id="WP_168142629.1">
    <property type="nucleotide sequence ID" value="NZ_CP038799.1"/>
</dbReference>
<reference evidence="1 2" key="1">
    <citation type="submission" date="2019-04" db="EMBL/GenBank/DDBJ databases">
        <title>Draft, Whole-Genome Sequence of the Anthracene-degrading Mycobacterium frederiksbergense LB501T, Isolated from a Polycyclic Aromatic Hydrocarbon (PAH)-Contaminated Soil.</title>
        <authorList>
            <person name="Augelletti F."/>
        </authorList>
    </citation>
    <scope>NUCLEOTIDE SEQUENCE [LARGE SCALE GENOMIC DNA]</scope>
    <source>
        <strain evidence="1 2">LB 501T</strain>
    </source>
</reference>
<protein>
    <submittedName>
        <fullName evidence="1">Uncharacterized protein</fullName>
    </submittedName>
</protein>
<dbReference type="Proteomes" id="UP000501849">
    <property type="component" value="Chromosome"/>
</dbReference>
<gene>
    <name evidence="1" type="ORF">EXE63_15385</name>
</gene>
<sequence>MTITGGRSAVFIIAAGVAVGSTGIAWAGGPPGAISGELSGTYSYRSDTGRLTTWVITPCGPGCADVAVTPVTDPRVNPHGGQARLADGRWVLTVPSAQAVRCKPPNDGVTVPGTVTFSLDAGSMSGTAVHVQSAAGCGDPAGATYWGGFTLTKVG</sequence>
<evidence type="ECO:0000313" key="1">
    <source>
        <dbReference type="EMBL" id="QIV82100.1"/>
    </source>
</evidence>
<proteinExistence type="predicted"/>
<accession>A0A6H0S4M0</accession>
<dbReference type="EMBL" id="CP038799">
    <property type="protein sequence ID" value="QIV82100.1"/>
    <property type="molecule type" value="Genomic_DNA"/>
</dbReference>
<organism evidence="1 2">
    <name type="scientific">Mycolicibacterium frederiksbergense</name>
    <dbReference type="NCBI Taxonomy" id="117567"/>
    <lineage>
        <taxon>Bacteria</taxon>
        <taxon>Bacillati</taxon>
        <taxon>Actinomycetota</taxon>
        <taxon>Actinomycetes</taxon>
        <taxon>Mycobacteriales</taxon>
        <taxon>Mycobacteriaceae</taxon>
        <taxon>Mycolicibacterium</taxon>
    </lineage>
</organism>
<dbReference type="KEGG" id="mfre:EXE63_15385"/>
<dbReference type="AlphaFoldDB" id="A0A6H0S4M0"/>
<keyword evidence="2" id="KW-1185">Reference proteome</keyword>